<gene>
    <name evidence="2" type="ORF">SERLADRAFT_383018</name>
</gene>
<feature type="region of interest" description="Disordered" evidence="1">
    <location>
        <begin position="1"/>
        <end position="34"/>
    </location>
</feature>
<dbReference type="KEGG" id="sla:SERLADRAFT_383018"/>
<proteinExistence type="predicted"/>
<evidence type="ECO:0000256" key="1">
    <source>
        <dbReference type="SAM" id="MobiDB-lite"/>
    </source>
</evidence>
<dbReference type="Proteomes" id="UP000008064">
    <property type="component" value="Unassembled WGS sequence"/>
</dbReference>
<sequence>MDIEKQPAEAIREPEGLHSTHPRLSHRHHHSRRSKFRRLLVLCVLGFSTYHFYKAHHSSSSSSVETASGSHDEDQGLLYHNSLAKAKPSITER</sequence>
<accession>F8NPB6</accession>
<feature type="non-terminal residue" evidence="2">
    <location>
        <position position="93"/>
    </location>
</feature>
<feature type="compositionally biased region" description="Basic and acidic residues" evidence="1">
    <location>
        <begin position="1"/>
        <end position="18"/>
    </location>
</feature>
<feature type="region of interest" description="Disordered" evidence="1">
    <location>
        <begin position="58"/>
        <end position="93"/>
    </location>
</feature>
<dbReference type="AlphaFoldDB" id="F8NPB6"/>
<organism>
    <name type="scientific">Serpula lacrymans var. lacrymans (strain S7.9)</name>
    <name type="common">Dry rot fungus</name>
    <dbReference type="NCBI Taxonomy" id="578457"/>
    <lineage>
        <taxon>Eukaryota</taxon>
        <taxon>Fungi</taxon>
        <taxon>Dikarya</taxon>
        <taxon>Basidiomycota</taxon>
        <taxon>Agaricomycotina</taxon>
        <taxon>Agaricomycetes</taxon>
        <taxon>Agaricomycetidae</taxon>
        <taxon>Boletales</taxon>
        <taxon>Coniophorineae</taxon>
        <taxon>Serpulaceae</taxon>
        <taxon>Serpula</taxon>
    </lineage>
</organism>
<dbReference type="GeneID" id="18811025"/>
<protein>
    <submittedName>
        <fullName evidence="2">Uncharacterized protein</fullName>
    </submittedName>
</protein>
<name>F8NPB6_SERL9</name>
<evidence type="ECO:0000313" key="2">
    <source>
        <dbReference type="EMBL" id="EGO27681.1"/>
    </source>
</evidence>
<reference evidence="2" key="1">
    <citation type="submission" date="2011-04" db="EMBL/GenBank/DDBJ databases">
        <title>Evolution of plant cell wall degrading machinery underlies the functional diversity of forest fungi.</title>
        <authorList>
            <consortium name="US DOE Joint Genome Institute (JGI-PGF)"/>
            <person name="Eastwood D.C."/>
            <person name="Floudas D."/>
            <person name="Binder M."/>
            <person name="Majcherczyk A."/>
            <person name="Schneider P."/>
            <person name="Aerts A."/>
            <person name="Asiegbu F.O."/>
            <person name="Baker S.E."/>
            <person name="Barry K."/>
            <person name="Bendiksby M."/>
            <person name="Blumentritt M."/>
            <person name="Coutinho P.M."/>
            <person name="Cullen D."/>
            <person name="Cullen D."/>
            <person name="Gathman A."/>
            <person name="Goodell B."/>
            <person name="Henrissat B."/>
            <person name="Ihrmark K."/>
            <person name="Kauserud H."/>
            <person name="Kohler A."/>
            <person name="LaButti K."/>
            <person name="Lapidus A."/>
            <person name="Lavin J.L."/>
            <person name="Lee Y.-H."/>
            <person name="Lindquist E."/>
            <person name="Lilly W."/>
            <person name="Lucas S."/>
            <person name="Morin E."/>
            <person name="Murat C."/>
            <person name="Oguiza J.A."/>
            <person name="Park J."/>
            <person name="Pisabarro A.G."/>
            <person name="Riley R."/>
            <person name="Rosling A."/>
            <person name="Salamov A."/>
            <person name="Schmidt O."/>
            <person name="Schmutz J."/>
            <person name="Skrede I."/>
            <person name="Stenlid J."/>
            <person name="Wiebenga A."/>
            <person name="Xie X."/>
            <person name="Kues U."/>
            <person name="Hibbett D.S."/>
            <person name="Hoffmeister D."/>
            <person name="Hogberg N."/>
            <person name="Martin F."/>
            <person name="Grigoriev I.V."/>
            <person name="Watkinson S.C."/>
        </authorList>
    </citation>
    <scope>NUCLEOTIDE SEQUENCE</scope>
    <source>
        <strain evidence="2">S7.9</strain>
    </source>
</reference>
<dbReference type="RefSeq" id="XP_007315772.1">
    <property type="nucleotide sequence ID" value="XM_007315710.1"/>
</dbReference>
<feature type="compositionally biased region" description="Basic residues" evidence="1">
    <location>
        <begin position="20"/>
        <end position="34"/>
    </location>
</feature>
<dbReference type="EMBL" id="GL945431">
    <property type="protein sequence ID" value="EGO27681.1"/>
    <property type="molecule type" value="Genomic_DNA"/>
</dbReference>
<dbReference type="HOGENOM" id="CLU_2405502_0_0_1"/>